<protein>
    <submittedName>
        <fullName evidence="1">Uncharacterized protein</fullName>
    </submittedName>
</protein>
<reference evidence="1" key="1">
    <citation type="submission" date="2022-07" db="EMBL/GenBank/DDBJ databases">
        <title>Phylogenomic reconstructions and comparative analyses of Kickxellomycotina fungi.</title>
        <authorList>
            <person name="Reynolds N.K."/>
            <person name="Stajich J.E."/>
            <person name="Barry K."/>
            <person name="Grigoriev I.V."/>
            <person name="Crous P."/>
            <person name="Smith M.E."/>
        </authorList>
    </citation>
    <scope>NUCLEOTIDE SEQUENCE</scope>
    <source>
        <strain evidence="1">CBS 109366</strain>
    </source>
</reference>
<organism evidence="1 2">
    <name type="scientific">Coemansia nantahalensis</name>
    <dbReference type="NCBI Taxonomy" id="2789366"/>
    <lineage>
        <taxon>Eukaryota</taxon>
        <taxon>Fungi</taxon>
        <taxon>Fungi incertae sedis</taxon>
        <taxon>Zoopagomycota</taxon>
        <taxon>Kickxellomycotina</taxon>
        <taxon>Kickxellomycetes</taxon>
        <taxon>Kickxellales</taxon>
        <taxon>Kickxellaceae</taxon>
        <taxon>Coemansia</taxon>
    </lineage>
</organism>
<name>A0ACC1JXI9_9FUNG</name>
<proteinExistence type="predicted"/>
<gene>
    <name evidence="1" type="ORF">IWQ57_003200</name>
</gene>
<dbReference type="Proteomes" id="UP001140234">
    <property type="component" value="Unassembled WGS sequence"/>
</dbReference>
<evidence type="ECO:0000313" key="1">
    <source>
        <dbReference type="EMBL" id="KAJ2769215.1"/>
    </source>
</evidence>
<dbReference type="EMBL" id="JANBUJ010000989">
    <property type="protein sequence ID" value="KAJ2769215.1"/>
    <property type="molecule type" value="Genomic_DNA"/>
</dbReference>
<keyword evidence="2" id="KW-1185">Reference proteome</keyword>
<accession>A0ACC1JXI9</accession>
<comment type="caution">
    <text evidence="1">The sequence shown here is derived from an EMBL/GenBank/DDBJ whole genome shotgun (WGS) entry which is preliminary data.</text>
</comment>
<sequence length="396" mass="42108">MAVLWTIAKSVVAYVVRGPRLPSWDMYMQVACDVARAGSVACFPPSADGNLGPADYERIQQAFARTPIPATKVARTAGVSGPIRFRADTAGVDGEAMCGIGLAWAEAAFRALVAEDAAAAAGGRPRMVAGEVVAPRAVYESHGNARALDPAPLAADERIILYFHGGAYVMGSPASHCQALGEIAHAAGRRCFLVDYRLAPRHPFPAQLHDALIAYRHLVALGYPPAAIAVAGDSAGGHIALGLLLLLKHAASTPLPGALLLLAPMTAIDLHGASITANAAYDYLVNTPLEWPTSPLRMFYRPGHRLSEEYRRELQHPLLAPAAADLAGFPPTLIQVGDRDMLLDDISEFAAALAQAIGPALRYEKFPDMVHVFHRFVYRPEAVRAFAAIADFLASA</sequence>
<evidence type="ECO:0000313" key="2">
    <source>
        <dbReference type="Proteomes" id="UP001140234"/>
    </source>
</evidence>